<protein>
    <submittedName>
        <fullName evidence="3">Uncharacterized protein</fullName>
    </submittedName>
</protein>
<evidence type="ECO:0000313" key="3">
    <source>
        <dbReference type="EMBL" id="AGN27103.1"/>
    </source>
</evidence>
<feature type="transmembrane region" description="Helical" evidence="2">
    <location>
        <begin position="436"/>
        <end position="455"/>
    </location>
</feature>
<comment type="subcellular location">
    <subcellularLocation>
        <location evidence="1">Cell envelope</location>
    </subcellularLocation>
</comment>
<organism evidence="3 4">
    <name type="scientific">Methanomassiliicoccus intestinalis (strain Issoire-Mx1)</name>
    <dbReference type="NCBI Taxonomy" id="1295009"/>
    <lineage>
        <taxon>Archaea</taxon>
        <taxon>Methanobacteriati</taxon>
        <taxon>Thermoplasmatota</taxon>
        <taxon>Thermoplasmata</taxon>
        <taxon>Methanomassiliicoccales</taxon>
        <taxon>Methanomassiliicoccaceae</taxon>
        <taxon>Methanomassiliicoccus</taxon>
    </lineage>
</organism>
<keyword evidence="2" id="KW-0472">Membrane</keyword>
<gene>
    <name evidence="3" type="ORF">MMINT_18200</name>
</gene>
<keyword evidence="2" id="KW-0812">Transmembrane</keyword>
<dbReference type="Gene3D" id="2.60.40.4270">
    <property type="entry name" value="Listeria-Bacteroides repeat domain"/>
    <property type="match status" value="4"/>
</dbReference>
<dbReference type="InParanoid" id="R9TCA7"/>
<dbReference type="HOGENOM" id="CLU_593981_0_0_2"/>
<keyword evidence="2" id="KW-1133">Transmembrane helix</keyword>
<keyword evidence="4" id="KW-1185">Reference proteome</keyword>
<dbReference type="Pfam" id="PF09479">
    <property type="entry name" value="Flg_new"/>
    <property type="match status" value="4"/>
</dbReference>
<dbReference type="EMBL" id="CP005934">
    <property type="protein sequence ID" value="AGN27103.1"/>
    <property type="molecule type" value="Genomic_DNA"/>
</dbReference>
<dbReference type="AlphaFoldDB" id="R9TCA7"/>
<dbReference type="Proteomes" id="UP000014070">
    <property type="component" value="Chromosome"/>
</dbReference>
<dbReference type="NCBIfam" id="TIGR02543">
    <property type="entry name" value="List_Bact_rpt"/>
    <property type="match status" value="3"/>
</dbReference>
<dbReference type="STRING" id="1295009.MMINT_18200"/>
<dbReference type="InterPro" id="IPR042229">
    <property type="entry name" value="Listeria/Bacterioides_rpt_sf"/>
</dbReference>
<evidence type="ECO:0000256" key="1">
    <source>
        <dbReference type="ARBA" id="ARBA00004196"/>
    </source>
</evidence>
<evidence type="ECO:0000313" key="4">
    <source>
        <dbReference type="Proteomes" id="UP000014070"/>
    </source>
</evidence>
<reference evidence="3 4" key="1">
    <citation type="journal article" date="2013" name="Genome Announc.">
        <title>Genome sequence of 'Candidatus Methanomassiliicoccus intestinalis' Issoire-Mx1, a third thermoplasmatales-related methanogenic archaeon from human feces.</title>
        <authorList>
            <person name="Borrel G."/>
            <person name="Harris H.M."/>
            <person name="Parisot N."/>
            <person name="Gaci N."/>
            <person name="Tottey W."/>
            <person name="Mihajlovski A."/>
            <person name="Deane J."/>
            <person name="Gribaldo S."/>
            <person name="Bardot O."/>
            <person name="Peyretaillade E."/>
            <person name="Peyret P."/>
            <person name="O'Toole P.W."/>
            <person name="Brugere J.F."/>
        </authorList>
    </citation>
    <scope>NUCLEOTIDE SEQUENCE [LARGE SCALE GENOMIC DNA]</scope>
    <source>
        <strain evidence="3 4">Issoire-Mx1</strain>
    </source>
</reference>
<sequence>MKKWKLGAVALTLSLCFTVSAMIIDETDIDDAPEVVLSANQSYVFDGSTYEYYVDPGDWISIKFAPPMLGSEIHYSAPSWISASYNNNNHSSATEITLSGHTTESGRYEVHLAYKQLQFNSGVSVYITVGGGSPSTPNYTITFDSRGGSQVNGQTLLSGGKIIKPVDPTKSGYTFVKWSKDGNATFDFNTPIYADTTLYAVWEANKYNITFNSNGGSSVANQLIGYGSSVIKPEDPTKEGYVFSGWYTDQLFKNSYNFNSSVYSSLTLYAKWEAVQTVYHTVTFNSNGGIFDDGSELREVTQVAGTKFTVPAAISRDGYILASYSNPHGTLNPGTEYDIDLLDGHTFYADWTPLNHTVSFVTLGGSALDDQSVATGGKVIKPEDPTKEGYVFSGWYSDAELTSEYDFNSEIDDNITLYAKWDAATENTDSQNHNMLLFWISIAVIIALAAGLFSGGRKHD</sequence>
<dbReference type="OrthoDB" id="54164at2157"/>
<dbReference type="InterPro" id="IPR013378">
    <property type="entry name" value="InlB-like_B-rpt"/>
</dbReference>
<name>R9TCA7_METII</name>
<dbReference type="KEGG" id="mer:MMINT_18200"/>
<evidence type="ECO:0000256" key="2">
    <source>
        <dbReference type="SAM" id="Phobius"/>
    </source>
</evidence>
<accession>R9TCA7</accession>
<dbReference type="GeneID" id="41324174"/>
<proteinExistence type="predicted"/>
<dbReference type="RefSeq" id="WP_020449628.1">
    <property type="nucleotide sequence ID" value="NC_021353.1"/>
</dbReference>